<reference evidence="7 8" key="1">
    <citation type="submission" date="2022-01" db="EMBL/GenBank/DDBJ databases">
        <title>Whole genome-based taxonomy of the Shewanellaceae.</title>
        <authorList>
            <person name="Martin-Rodriguez A.J."/>
        </authorList>
    </citation>
    <scope>NUCLEOTIDE SEQUENCE [LARGE SCALE GENOMIC DNA]</scope>
    <source>
        <strain evidence="7 8">DSM 17177</strain>
    </source>
</reference>
<dbReference type="SUPFAM" id="SSF46785">
    <property type="entry name" value="Winged helix' DNA-binding domain"/>
    <property type="match status" value="1"/>
</dbReference>
<dbReference type="Gene3D" id="3.90.1150.10">
    <property type="entry name" value="Aspartate Aminotransferase, domain 1"/>
    <property type="match status" value="1"/>
</dbReference>
<gene>
    <name evidence="7" type="ORF">L2764_15475</name>
</gene>
<evidence type="ECO:0000256" key="2">
    <source>
        <dbReference type="ARBA" id="ARBA00022898"/>
    </source>
</evidence>
<dbReference type="CDD" id="cd00609">
    <property type="entry name" value="AAT_like"/>
    <property type="match status" value="1"/>
</dbReference>
<comment type="caution">
    <text evidence="7">The sequence shown here is derived from an EMBL/GenBank/DDBJ whole genome shotgun (WGS) entry which is preliminary data.</text>
</comment>
<evidence type="ECO:0000259" key="6">
    <source>
        <dbReference type="PROSITE" id="PS50949"/>
    </source>
</evidence>
<dbReference type="InterPro" id="IPR051446">
    <property type="entry name" value="HTH_trans_reg/aminotransferase"/>
</dbReference>
<dbReference type="Proteomes" id="UP001203423">
    <property type="component" value="Unassembled WGS sequence"/>
</dbReference>
<name>A0ABT0LDP4_9GAMM</name>
<keyword evidence="3" id="KW-0805">Transcription regulation</keyword>
<keyword evidence="4" id="KW-0238">DNA-binding</keyword>
<dbReference type="InterPro" id="IPR015421">
    <property type="entry name" value="PyrdxlP-dep_Trfase_major"/>
</dbReference>
<keyword evidence="8" id="KW-1185">Reference proteome</keyword>
<dbReference type="SUPFAM" id="SSF53383">
    <property type="entry name" value="PLP-dependent transferases"/>
    <property type="match status" value="1"/>
</dbReference>
<keyword evidence="7" id="KW-0808">Transferase</keyword>
<dbReference type="PANTHER" id="PTHR46577:SF1">
    <property type="entry name" value="HTH-TYPE TRANSCRIPTIONAL REGULATORY PROTEIN GABR"/>
    <property type="match status" value="1"/>
</dbReference>
<evidence type="ECO:0000256" key="4">
    <source>
        <dbReference type="ARBA" id="ARBA00023125"/>
    </source>
</evidence>
<dbReference type="InterPro" id="IPR015424">
    <property type="entry name" value="PyrdxlP-dep_Trfase"/>
</dbReference>
<keyword evidence="5" id="KW-0804">Transcription</keyword>
<evidence type="ECO:0000256" key="1">
    <source>
        <dbReference type="ARBA" id="ARBA00005384"/>
    </source>
</evidence>
<sequence>MSNNKFRHIAQTIDSRILEGLYPANTKLPPHRALADELGTTPSTIAKAYALLMEHDKVISFVGKGTFVCASSQLENVIQANGIEEEYNFSILQPCLIYNQSALQNAFQQSSQQMTTELMGYTDQSGHIAHKKAGAKWSRAFGLEVSHPQDILLASGAQNALDMLIQTYTQAGDIIAVEEYTYPGILSIAQLHGLTVVDIPMDEHGMRVDALEKALNSHPIKMVIILPSHQNPTTITMSISRRQAIATVLKQHQTWLIEDDLYGFLNEKVIPAITNFIPELSFHISGLSKAICPALRCAFIKTPRSEVRKVSACIRSSIWLASPFTFDIAKYLIDSGDAFKLVDTQKAIAKKRQAFAKIAFSFLTHYSHNTSYHMWIALPAHWRSETLLMETKDRHLLVSSGSFFTHATQQASVSTQYIRLSLMAISNENHFQQGILQLAALIKEDPKHAFLPLT</sequence>
<keyword evidence="2" id="KW-0663">Pyridoxal phosphate</keyword>
<dbReference type="InterPro" id="IPR015422">
    <property type="entry name" value="PyrdxlP-dep_Trfase_small"/>
</dbReference>
<keyword evidence="7" id="KW-0032">Aminotransferase</keyword>
<dbReference type="Pfam" id="PF00392">
    <property type="entry name" value="GntR"/>
    <property type="match status" value="1"/>
</dbReference>
<dbReference type="SMART" id="SM00345">
    <property type="entry name" value="HTH_GNTR"/>
    <property type="match status" value="1"/>
</dbReference>
<dbReference type="PROSITE" id="PS50949">
    <property type="entry name" value="HTH_GNTR"/>
    <property type="match status" value="1"/>
</dbReference>
<proteinExistence type="inferred from homology"/>
<feature type="domain" description="HTH gntR-type" evidence="6">
    <location>
        <begin position="3"/>
        <end position="71"/>
    </location>
</feature>
<dbReference type="Gene3D" id="1.10.10.10">
    <property type="entry name" value="Winged helix-like DNA-binding domain superfamily/Winged helix DNA-binding domain"/>
    <property type="match status" value="1"/>
</dbReference>
<dbReference type="GO" id="GO:0008483">
    <property type="term" value="F:transaminase activity"/>
    <property type="evidence" value="ECO:0007669"/>
    <property type="project" value="UniProtKB-KW"/>
</dbReference>
<evidence type="ECO:0000313" key="8">
    <source>
        <dbReference type="Proteomes" id="UP001203423"/>
    </source>
</evidence>
<dbReference type="PANTHER" id="PTHR46577">
    <property type="entry name" value="HTH-TYPE TRANSCRIPTIONAL REGULATORY PROTEIN GABR"/>
    <property type="match status" value="1"/>
</dbReference>
<organism evidence="7 8">
    <name type="scientific">Shewanella surugensis</name>
    <dbReference type="NCBI Taxonomy" id="212020"/>
    <lineage>
        <taxon>Bacteria</taxon>
        <taxon>Pseudomonadati</taxon>
        <taxon>Pseudomonadota</taxon>
        <taxon>Gammaproteobacteria</taxon>
        <taxon>Alteromonadales</taxon>
        <taxon>Shewanellaceae</taxon>
        <taxon>Shewanella</taxon>
    </lineage>
</organism>
<evidence type="ECO:0000256" key="3">
    <source>
        <dbReference type="ARBA" id="ARBA00023015"/>
    </source>
</evidence>
<protein>
    <submittedName>
        <fullName evidence="7">PLP-dependent aminotransferase family protein</fullName>
    </submittedName>
</protein>
<accession>A0ABT0LDP4</accession>
<dbReference type="CDD" id="cd07377">
    <property type="entry name" value="WHTH_GntR"/>
    <property type="match status" value="1"/>
</dbReference>
<dbReference type="InterPro" id="IPR036388">
    <property type="entry name" value="WH-like_DNA-bd_sf"/>
</dbReference>
<dbReference type="RefSeq" id="WP_248941165.1">
    <property type="nucleotide sequence ID" value="NZ_JAKIKS010000063.1"/>
</dbReference>
<comment type="similarity">
    <text evidence="1">In the C-terminal section; belongs to the class-I pyridoxal-phosphate-dependent aminotransferase family.</text>
</comment>
<dbReference type="EMBL" id="JAKIKS010000063">
    <property type="protein sequence ID" value="MCL1125831.1"/>
    <property type="molecule type" value="Genomic_DNA"/>
</dbReference>
<dbReference type="InterPro" id="IPR036390">
    <property type="entry name" value="WH_DNA-bd_sf"/>
</dbReference>
<dbReference type="Gene3D" id="3.40.640.10">
    <property type="entry name" value="Type I PLP-dependent aspartate aminotransferase-like (Major domain)"/>
    <property type="match status" value="1"/>
</dbReference>
<evidence type="ECO:0000256" key="5">
    <source>
        <dbReference type="ARBA" id="ARBA00023163"/>
    </source>
</evidence>
<evidence type="ECO:0000313" key="7">
    <source>
        <dbReference type="EMBL" id="MCL1125831.1"/>
    </source>
</evidence>
<dbReference type="InterPro" id="IPR004839">
    <property type="entry name" value="Aminotransferase_I/II_large"/>
</dbReference>
<dbReference type="Pfam" id="PF00155">
    <property type="entry name" value="Aminotran_1_2"/>
    <property type="match status" value="1"/>
</dbReference>
<dbReference type="InterPro" id="IPR000524">
    <property type="entry name" value="Tscrpt_reg_HTH_GntR"/>
</dbReference>